<dbReference type="InterPro" id="IPR036034">
    <property type="entry name" value="PDZ_sf"/>
</dbReference>
<dbReference type="PROSITE" id="PS50106">
    <property type="entry name" value="PDZ"/>
    <property type="match status" value="1"/>
</dbReference>
<gene>
    <name evidence="5" type="ORF">G443_002543</name>
</gene>
<reference evidence="5 6" key="2">
    <citation type="submission" date="2022-06" db="EMBL/GenBank/DDBJ databases">
        <title>Genomic Encyclopedia of Type Strains, Phase I: the one thousand microbial genomes (KMG-I) project.</title>
        <authorList>
            <person name="Kyrpides N."/>
        </authorList>
    </citation>
    <scope>NUCLEOTIDE SEQUENCE [LARGE SCALE GENOMIC DNA]</scope>
    <source>
        <strain evidence="5 6">DSM 43889</strain>
    </source>
</reference>
<dbReference type="GO" id="GO:0006508">
    <property type="term" value="P:proteolysis"/>
    <property type="evidence" value="ECO:0007669"/>
    <property type="project" value="UniProtKB-KW"/>
</dbReference>
<keyword evidence="2" id="KW-0378">Hydrolase</keyword>
<keyword evidence="1 5" id="KW-0645">Protease</keyword>
<dbReference type="SMART" id="SM00228">
    <property type="entry name" value="PDZ"/>
    <property type="match status" value="1"/>
</dbReference>
<evidence type="ECO:0000256" key="2">
    <source>
        <dbReference type="ARBA" id="ARBA00022801"/>
    </source>
</evidence>
<dbReference type="Gene3D" id="2.30.42.10">
    <property type="match status" value="1"/>
</dbReference>
<feature type="domain" description="PDZ" evidence="4">
    <location>
        <begin position="418"/>
        <end position="501"/>
    </location>
</feature>
<dbReference type="InterPro" id="IPR001940">
    <property type="entry name" value="Peptidase_S1C"/>
</dbReference>
<dbReference type="Pfam" id="PF13180">
    <property type="entry name" value="PDZ_2"/>
    <property type="match status" value="1"/>
</dbReference>
<evidence type="ECO:0000259" key="4">
    <source>
        <dbReference type="PROSITE" id="PS50106"/>
    </source>
</evidence>
<reference evidence="5 6" key="1">
    <citation type="submission" date="2013-07" db="EMBL/GenBank/DDBJ databases">
        <authorList>
            <consortium name="DOE Joint Genome Institute"/>
            <person name="Reeve W."/>
            <person name="Huntemann M."/>
            <person name="Han J."/>
            <person name="Chen A."/>
            <person name="Kyrpides N."/>
            <person name="Mavromatis K."/>
            <person name="Markowitz V."/>
            <person name="Palaniappan K."/>
            <person name="Ivanova N."/>
            <person name="Schaumberg A."/>
            <person name="Pati A."/>
            <person name="Liolios K."/>
            <person name="Nordberg H.P."/>
            <person name="Cantor M.N."/>
            <person name="Hua S.X."/>
            <person name="Woyke T."/>
        </authorList>
    </citation>
    <scope>NUCLEOTIDE SEQUENCE [LARGE SCALE GENOMIC DNA]</scope>
    <source>
        <strain evidence="5 6">DSM 43889</strain>
    </source>
</reference>
<dbReference type="GO" id="GO:0008233">
    <property type="term" value="F:peptidase activity"/>
    <property type="evidence" value="ECO:0007669"/>
    <property type="project" value="UniProtKB-KW"/>
</dbReference>
<dbReference type="EMBL" id="AUBJ02000001">
    <property type="protein sequence ID" value="MCP2332273.1"/>
    <property type="molecule type" value="Genomic_DNA"/>
</dbReference>
<dbReference type="CDD" id="cd06779">
    <property type="entry name" value="cpPDZ_Deg_HtrA-like"/>
    <property type="match status" value="1"/>
</dbReference>
<evidence type="ECO:0000313" key="5">
    <source>
        <dbReference type="EMBL" id="MCP2332273.1"/>
    </source>
</evidence>
<evidence type="ECO:0000256" key="3">
    <source>
        <dbReference type="SAM" id="MobiDB-lite"/>
    </source>
</evidence>
<dbReference type="SUPFAM" id="SSF50494">
    <property type="entry name" value="Trypsin-like serine proteases"/>
    <property type="match status" value="1"/>
</dbReference>
<feature type="compositionally biased region" description="Basic and acidic residues" evidence="3">
    <location>
        <begin position="12"/>
        <end position="31"/>
    </location>
</feature>
<dbReference type="InterPro" id="IPR009003">
    <property type="entry name" value="Peptidase_S1_PA"/>
</dbReference>
<feature type="region of interest" description="Disordered" evidence="3">
    <location>
        <begin position="1"/>
        <end position="153"/>
    </location>
</feature>
<evidence type="ECO:0000256" key="1">
    <source>
        <dbReference type="ARBA" id="ARBA00022670"/>
    </source>
</evidence>
<dbReference type="SUPFAM" id="SSF50156">
    <property type="entry name" value="PDZ domain-like"/>
    <property type="match status" value="1"/>
</dbReference>
<dbReference type="Proteomes" id="UP000791080">
    <property type="component" value="Unassembled WGS sequence"/>
</dbReference>
<feature type="compositionally biased region" description="Pro residues" evidence="3">
    <location>
        <begin position="105"/>
        <end position="114"/>
    </location>
</feature>
<comment type="caution">
    <text evidence="5">The sequence shown here is derived from an EMBL/GenBank/DDBJ whole genome shotgun (WGS) entry which is preliminary data.</text>
</comment>
<dbReference type="PANTHER" id="PTHR43343">
    <property type="entry name" value="PEPTIDASE S12"/>
    <property type="match status" value="1"/>
</dbReference>
<dbReference type="Gene3D" id="2.40.10.120">
    <property type="match status" value="1"/>
</dbReference>
<feature type="compositionally biased region" description="Low complexity" evidence="3">
    <location>
        <begin position="32"/>
        <end position="45"/>
    </location>
</feature>
<proteinExistence type="predicted"/>
<organism evidence="5 6">
    <name type="scientific">Actinoalloteichus caeruleus DSM 43889</name>
    <dbReference type="NCBI Taxonomy" id="1120930"/>
    <lineage>
        <taxon>Bacteria</taxon>
        <taxon>Bacillati</taxon>
        <taxon>Actinomycetota</taxon>
        <taxon>Actinomycetes</taxon>
        <taxon>Pseudonocardiales</taxon>
        <taxon>Pseudonocardiaceae</taxon>
        <taxon>Actinoalloteichus</taxon>
        <taxon>Actinoalloteichus cyanogriseus</taxon>
    </lineage>
</organism>
<evidence type="ECO:0000313" key="6">
    <source>
        <dbReference type="Proteomes" id="UP000791080"/>
    </source>
</evidence>
<dbReference type="InterPro" id="IPR051201">
    <property type="entry name" value="Chloro_Bact_Ser_Proteases"/>
</dbReference>
<accession>A0ABT1JIC1</accession>
<protein>
    <submittedName>
        <fullName evidence="5">Serine protease, S1-C subfamily, contains C-terminal PDZ domain</fullName>
    </submittedName>
</protein>
<dbReference type="InterPro" id="IPR001478">
    <property type="entry name" value="PDZ"/>
</dbReference>
<dbReference type="PANTHER" id="PTHR43343:SF3">
    <property type="entry name" value="PROTEASE DO-LIKE 8, CHLOROPLASTIC"/>
    <property type="match status" value="1"/>
</dbReference>
<name>A0ABT1JIC1_ACTCY</name>
<keyword evidence="6" id="KW-1185">Reference proteome</keyword>
<dbReference type="Pfam" id="PF13365">
    <property type="entry name" value="Trypsin_2"/>
    <property type="match status" value="1"/>
</dbReference>
<dbReference type="PRINTS" id="PR00834">
    <property type="entry name" value="PROTEASES2C"/>
</dbReference>
<sequence length="516" mass="52971">MSQQLPPSSPGRDSEGTDHGRNDDQAVRRDTPAGSAAPVSAPRAPRSAEEAVFGRPDHVTGAFDRPTGSAAPPPIRLRPPEHAELAAAFGRPTGGGEGPRRQPGPSRPVTPPEPTMWADERDAWRDPSAPAVLGPPALEAGTSDGDPDAEPPRAAARLSAREVLFGQRVKPTALGALFAAALLVGLAGGFLGRITAEGGSVLNRPDVTLAEADTAVEREPGSLAEVVSRVRPAVVSVDTGDGAGSGVVIHEEGYVVTNEHVVASAADADSPDIDVVFSDGSRAEASLVGRDQRTDLAVLKVEVENLTVIELGDSDQLAVGDTVLAIGNPLNLPNTVTSGIVSALDRPSRLPAAETSVINAIQTDAAINRGNSGGALVNSSGALVGINTAIREATPGGGSIGIGLANPVNQVRRIAEDLIQHGRVEHPDLGVNPVTRVSGNQYGAEVANVREGGAAERAGVQEGDVITKVDDQPVGGADELLLAVGQRQIGDEIELEIVRGDGVLVIPVILDSDQNR</sequence>